<accession>A0A075WD08</accession>
<dbReference type="CDD" id="cd09871">
    <property type="entry name" value="PIN_MtVapC28-VapC30-like"/>
    <property type="match status" value="1"/>
</dbReference>
<name>A0A075WD08_ARCFL</name>
<dbReference type="KEGG" id="afg:AFULGI_00006860"/>
<proteinExistence type="predicted"/>
<dbReference type="InterPro" id="IPR029060">
    <property type="entry name" value="PIN-like_dom_sf"/>
</dbReference>
<dbReference type="EMBL" id="CP006577">
    <property type="protein sequence ID" value="AIG97487.1"/>
    <property type="molecule type" value="Genomic_DNA"/>
</dbReference>
<dbReference type="Proteomes" id="UP000028501">
    <property type="component" value="Chromosome"/>
</dbReference>
<dbReference type="SUPFAM" id="SSF88723">
    <property type="entry name" value="PIN domain-like"/>
    <property type="match status" value="1"/>
</dbReference>
<evidence type="ECO:0000259" key="1">
    <source>
        <dbReference type="Pfam" id="PF10130"/>
    </source>
</evidence>
<dbReference type="RefSeq" id="WP_048095216.1">
    <property type="nucleotide sequence ID" value="NZ_CP006577.1"/>
</dbReference>
<organism evidence="2 3">
    <name type="scientific">Archaeoglobus fulgidus DSM 8774</name>
    <dbReference type="NCBI Taxonomy" id="1344584"/>
    <lineage>
        <taxon>Archaea</taxon>
        <taxon>Methanobacteriati</taxon>
        <taxon>Methanobacteriota</taxon>
        <taxon>Archaeoglobi</taxon>
        <taxon>Archaeoglobales</taxon>
        <taxon>Archaeoglobaceae</taxon>
        <taxon>Archaeoglobus</taxon>
    </lineage>
</organism>
<protein>
    <submittedName>
        <fullName evidence="2">Putative nucleotide-binding protein</fullName>
    </submittedName>
</protein>
<feature type="domain" description="PIN" evidence="1">
    <location>
        <begin position="5"/>
        <end position="141"/>
    </location>
</feature>
<reference evidence="2 3" key="1">
    <citation type="submission" date="2013-07" db="EMBL/GenBank/DDBJ databases">
        <title>Genome of Archaeoglobus fulgidus.</title>
        <authorList>
            <person name="Fiebig A."/>
            <person name="Birkeland N.-K."/>
        </authorList>
    </citation>
    <scope>NUCLEOTIDE SEQUENCE [LARGE SCALE GENOMIC DNA]</scope>
    <source>
        <strain evidence="2 3">DSM 8774</strain>
    </source>
</reference>
<evidence type="ECO:0000313" key="3">
    <source>
        <dbReference type="Proteomes" id="UP000028501"/>
    </source>
</evidence>
<dbReference type="GeneID" id="24794209"/>
<dbReference type="Pfam" id="PF10130">
    <property type="entry name" value="PIN_2"/>
    <property type="match status" value="1"/>
</dbReference>
<gene>
    <name evidence="2" type="ORF">AFULGI_00006860</name>
</gene>
<dbReference type="Gene3D" id="3.40.50.1010">
    <property type="entry name" value="5'-nuclease"/>
    <property type="match status" value="1"/>
</dbReference>
<evidence type="ECO:0000313" key="2">
    <source>
        <dbReference type="EMBL" id="AIG97487.1"/>
    </source>
</evidence>
<dbReference type="HOGENOM" id="CLU_147223_0_1_2"/>
<dbReference type="AlphaFoldDB" id="A0A075WD08"/>
<dbReference type="InterPro" id="IPR002716">
    <property type="entry name" value="PIN_dom"/>
</dbReference>
<sequence>MIRLVVDSNIVFSSLIKGKKSRILRKIIFFSSIIELIAPEELLIEIQKHFEKFNSEELEECFHILFTRIGIIPREFYRDKIPEAYEIARQFDESDTPFIALALELNAPIWTGDKEMIGYGLKSGRYLALDTQAVEELTRGKKLEEVLEDLKKRYSEQI</sequence>